<feature type="domain" description="Pseudouridine synthase RsuA/RluA-like" evidence="2">
    <location>
        <begin position="158"/>
        <end position="262"/>
    </location>
</feature>
<dbReference type="InterPro" id="IPR020103">
    <property type="entry name" value="PsdUridine_synth_cat_dom_sf"/>
</dbReference>
<dbReference type="PANTHER" id="PTHR21600">
    <property type="entry name" value="MITOCHONDRIAL RNA PSEUDOURIDINE SYNTHASE"/>
    <property type="match status" value="1"/>
</dbReference>
<dbReference type="AlphaFoldDB" id="K0TI03"/>
<gene>
    <name evidence="3" type="ORF">THAOC_01047</name>
</gene>
<dbReference type="InterPro" id="IPR006145">
    <property type="entry name" value="PsdUridine_synth_RsuA/RluA"/>
</dbReference>
<evidence type="ECO:0000259" key="2">
    <source>
        <dbReference type="Pfam" id="PF00849"/>
    </source>
</evidence>
<feature type="domain" description="Pseudouridine synthase RsuA/RluA-like" evidence="2">
    <location>
        <begin position="407"/>
        <end position="454"/>
    </location>
</feature>
<dbReference type="Pfam" id="PF00849">
    <property type="entry name" value="PseudoU_synth_2"/>
    <property type="match status" value="2"/>
</dbReference>
<dbReference type="InterPro" id="IPR050188">
    <property type="entry name" value="RluA_PseudoU_synthase"/>
</dbReference>
<dbReference type="Proteomes" id="UP000266841">
    <property type="component" value="Unassembled WGS sequence"/>
</dbReference>
<feature type="region of interest" description="Disordered" evidence="1">
    <location>
        <begin position="270"/>
        <end position="294"/>
    </location>
</feature>
<keyword evidence="4" id="KW-1185">Reference proteome</keyword>
<comment type="caution">
    <text evidence="3">The sequence shown here is derived from an EMBL/GenBank/DDBJ whole genome shotgun (WGS) entry which is preliminary data.</text>
</comment>
<name>K0TI03_THAOC</name>
<dbReference type="EMBL" id="AGNL01001257">
    <property type="protein sequence ID" value="EJK77140.1"/>
    <property type="molecule type" value="Genomic_DNA"/>
</dbReference>
<dbReference type="Gene3D" id="3.30.2350.10">
    <property type="entry name" value="Pseudouridine synthase"/>
    <property type="match status" value="2"/>
</dbReference>
<dbReference type="InterPro" id="IPR006224">
    <property type="entry name" value="PsdUridine_synth_RluA-like_CS"/>
</dbReference>
<evidence type="ECO:0000313" key="3">
    <source>
        <dbReference type="EMBL" id="EJK77140.1"/>
    </source>
</evidence>
<dbReference type="OMA" id="FTHIDLH"/>
<dbReference type="GO" id="GO:0000455">
    <property type="term" value="P:enzyme-directed rRNA pseudouridine synthesis"/>
    <property type="evidence" value="ECO:0007669"/>
    <property type="project" value="TreeGrafter"/>
</dbReference>
<dbReference type="PROSITE" id="PS01129">
    <property type="entry name" value="PSI_RLU"/>
    <property type="match status" value="1"/>
</dbReference>
<dbReference type="GO" id="GO:0009982">
    <property type="term" value="F:pseudouridine synthase activity"/>
    <property type="evidence" value="ECO:0007669"/>
    <property type="project" value="InterPro"/>
</dbReference>
<sequence>MKPRSKRKRVPRGGVEDGVKLRFDTVSLATSLAKLAPEKSSRQSSDAIADTSAVDRRRIRIIQPYPFRFATFAKARWVGRTLVDVYSQEFGSYPQSYYISAIKAGRILVSGRRVQCDYIVKGGDELMHTVHRHEPAVGLAEGIEGDPPIDILHESESLLVVDKPSTLPIHPCGGYNFNSLFEVLSSWRQDRFGQGKLFNVHRLDRLTSGLVVVAKSSQYARTLSNCIMKRDGCEKIYLARVKGKFPLGLITAEKQELRYKREIVCSDDGGSVPPTKRSRMEVAPPCRNGEVEPGRSWSGGLSISLANSGEKHKSCEDPISKLAGLGYWFTDSNGIVQDDESTTVRCMADKCQGSTLEMLARAIGPDPQSSCQGTLEKSNSLWLNFACPCRIASHKNGVCEAGDFSSLKEAERKGIKPAQTSFAVLSYDLASDTSLIVAKPITGRTHQIRLHLQQLGHPIANDHCYGGEMWFGDDAGKEAYNTSREWLDRLDRGSGTGTARKLAPDNSTNADTPATEAELYHAAANRQRMEGETMLDFIASTCVWCQRCRGIDDMNSSSVISKEENDKAIFQRTLMEYLVRSRGIFLHALQYSLKMAKEDEGEEILRYRTKLPTWARQFD</sequence>
<accession>K0TI03</accession>
<evidence type="ECO:0000256" key="1">
    <source>
        <dbReference type="SAM" id="MobiDB-lite"/>
    </source>
</evidence>
<reference evidence="3 4" key="1">
    <citation type="journal article" date="2012" name="Genome Biol.">
        <title>Genome and low-iron response of an oceanic diatom adapted to chronic iron limitation.</title>
        <authorList>
            <person name="Lommer M."/>
            <person name="Specht M."/>
            <person name="Roy A.S."/>
            <person name="Kraemer L."/>
            <person name="Andreson R."/>
            <person name="Gutowska M.A."/>
            <person name="Wolf J."/>
            <person name="Bergner S.V."/>
            <person name="Schilhabel M.B."/>
            <person name="Klostermeier U.C."/>
            <person name="Beiko R.G."/>
            <person name="Rosenstiel P."/>
            <person name="Hippler M."/>
            <person name="Laroche J."/>
        </authorList>
    </citation>
    <scope>NUCLEOTIDE SEQUENCE [LARGE SCALE GENOMIC DNA]</scope>
    <source>
        <strain evidence="3 4">CCMP1005</strain>
    </source>
</reference>
<feature type="region of interest" description="Disordered" evidence="1">
    <location>
        <begin position="491"/>
        <end position="513"/>
    </location>
</feature>
<evidence type="ECO:0000313" key="4">
    <source>
        <dbReference type="Proteomes" id="UP000266841"/>
    </source>
</evidence>
<dbReference type="OrthoDB" id="424794at2759"/>
<organism evidence="3 4">
    <name type="scientific">Thalassiosira oceanica</name>
    <name type="common">Marine diatom</name>
    <dbReference type="NCBI Taxonomy" id="159749"/>
    <lineage>
        <taxon>Eukaryota</taxon>
        <taxon>Sar</taxon>
        <taxon>Stramenopiles</taxon>
        <taxon>Ochrophyta</taxon>
        <taxon>Bacillariophyta</taxon>
        <taxon>Coscinodiscophyceae</taxon>
        <taxon>Thalassiosirophycidae</taxon>
        <taxon>Thalassiosirales</taxon>
        <taxon>Thalassiosiraceae</taxon>
        <taxon>Thalassiosira</taxon>
    </lineage>
</organism>
<protein>
    <recommendedName>
        <fullName evidence="2">Pseudouridine synthase RsuA/RluA-like domain-containing protein</fullName>
    </recommendedName>
</protein>
<dbReference type="PANTHER" id="PTHR21600:SF40">
    <property type="entry name" value="PSEUDOURIDYLATE SYNTHASE RPUSD2"/>
    <property type="match status" value="1"/>
</dbReference>
<dbReference type="GO" id="GO:0003723">
    <property type="term" value="F:RNA binding"/>
    <property type="evidence" value="ECO:0007669"/>
    <property type="project" value="InterPro"/>
</dbReference>
<dbReference type="eggNOG" id="KOG1919">
    <property type="taxonomic scope" value="Eukaryota"/>
</dbReference>
<proteinExistence type="predicted"/>
<dbReference type="SUPFAM" id="SSF55120">
    <property type="entry name" value="Pseudouridine synthase"/>
    <property type="match status" value="1"/>
</dbReference>